<evidence type="ECO:0000256" key="1">
    <source>
        <dbReference type="PROSITE-ProRule" id="PRU00169"/>
    </source>
</evidence>
<dbReference type="RefSeq" id="WP_379810946.1">
    <property type="nucleotide sequence ID" value="NZ_JBHUPC010000012.1"/>
</dbReference>
<dbReference type="EMBL" id="JBHUPC010000012">
    <property type="protein sequence ID" value="MFD2891371.1"/>
    <property type="molecule type" value="Genomic_DNA"/>
</dbReference>
<evidence type="ECO:0000313" key="3">
    <source>
        <dbReference type="EMBL" id="MFD2891371.1"/>
    </source>
</evidence>
<keyword evidence="1" id="KW-0597">Phosphoprotein</keyword>
<protein>
    <submittedName>
        <fullName evidence="3">Response regulator</fullName>
    </submittedName>
</protein>
<gene>
    <name evidence="3" type="ORF">ACFS5J_05015</name>
</gene>
<dbReference type="Pfam" id="PF00072">
    <property type="entry name" value="Response_reg"/>
    <property type="match status" value="1"/>
</dbReference>
<reference evidence="4" key="1">
    <citation type="journal article" date="2019" name="Int. J. Syst. Evol. Microbiol.">
        <title>The Global Catalogue of Microorganisms (GCM) 10K type strain sequencing project: providing services to taxonomists for standard genome sequencing and annotation.</title>
        <authorList>
            <consortium name="The Broad Institute Genomics Platform"/>
            <consortium name="The Broad Institute Genome Sequencing Center for Infectious Disease"/>
            <person name="Wu L."/>
            <person name="Ma J."/>
        </authorList>
    </citation>
    <scope>NUCLEOTIDE SEQUENCE [LARGE SCALE GENOMIC DNA]</scope>
    <source>
        <strain evidence="4">KCTC 22671</strain>
    </source>
</reference>
<dbReference type="Proteomes" id="UP001597534">
    <property type="component" value="Unassembled WGS sequence"/>
</dbReference>
<keyword evidence="4" id="KW-1185">Reference proteome</keyword>
<organism evidence="3 4">
    <name type="scientific">Flavobacterium chuncheonense</name>
    <dbReference type="NCBI Taxonomy" id="2026653"/>
    <lineage>
        <taxon>Bacteria</taxon>
        <taxon>Pseudomonadati</taxon>
        <taxon>Bacteroidota</taxon>
        <taxon>Flavobacteriia</taxon>
        <taxon>Flavobacteriales</taxon>
        <taxon>Flavobacteriaceae</taxon>
        <taxon>Flavobacterium</taxon>
    </lineage>
</organism>
<name>A0ABW5YJW4_9FLAO</name>
<dbReference type="SMART" id="SM00448">
    <property type="entry name" value="REC"/>
    <property type="match status" value="1"/>
</dbReference>
<dbReference type="PROSITE" id="PS50110">
    <property type="entry name" value="RESPONSE_REGULATORY"/>
    <property type="match status" value="1"/>
</dbReference>
<dbReference type="InterPro" id="IPR011006">
    <property type="entry name" value="CheY-like_superfamily"/>
</dbReference>
<dbReference type="InterPro" id="IPR001789">
    <property type="entry name" value="Sig_transdc_resp-reg_receiver"/>
</dbReference>
<accession>A0ABW5YJW4</accession>
<dbReference type="Gene3D" id="3.40.50.2300">
    <property type="match status" value="1"/>
</dbReference>
<dbReference type="SUPFAM" id="SSF52172">
    <property type="entry name" value="CheY-like"/>
    <property type="match status" value="1"/>
</dbReference>
<evidence type="ECO:0000313" key="4">
    <source>
        <dbReference type="Proteomes" id="UP001597534"/>
    </source>
</evidence>
<proteinExistence type="predicted"/>
<feature type="domain" description="Response regulatory" evidence="2">
    <location>
        <begin position="8"/>
        <end position="138"/>
    </location>
</feature>
<evidence type="ECO:0000259" key="2">
    <source>
        <dbReference type="PROSITE" id="PS50110"/>
    </source>
</evidence>
<sequence length="226" mass="25888">MKPSVNINILIIDDHPLNIDAYKNLTKHNLEGKEFNFIEATSCEEAYNVIKFKNLNKDKIDYAFIDYNLPSYSDKKIFNGLDLSIFLKKKFKDCKIVFITMHNEPAIISSIVQAINPDGLISKSDVNFESFKEIINTIFIQNGKYRSSSIVKAEKTITANILDWDEYDYKIVELLVAGEKTKNLTKYIPLSLSAIEKRKATIKKQLLTNNGNDTDLIIEIKKRGLL</sequence>
<comment type="caution">
    <text evidence="3">The sequence shown here is derived from an EMBL/GenBank/DDBJ whole genome shotgun (WGS) entry which is preliminary data.</text>
</comment>
<feature type="modified residue" description="4-aspartylphosphate" evidence="1">
    <location>
        <position position="66"/>
    </location>
</feature>